<feature type="non-terminal residue" evidence="2">
    <location>
        <position position="1"/>
    </location>
</feature>
<evidence type="ECO:0000259" key="1">
    <source>
        <dbReference type="Pfam" id="PF08241"/>
    </source>
</evidence>
<reference evidence="2" key="1">
    <citation type="journal article" date="2014" name="Front. Microbiol.">
        <title>High frequency of phylogenetically diverse reductive dehalogenase-homologous genes in deep subseafloor sedimentary metagenomes.</title>
        <authorList>
            <person name="Kawai M."/>
            <person name="Futagami T."/>
            <person name="Toyoda A."/>
            <person name="Takaki Y."/>
            <person name="Nishi S."/>
            <person name="Hori S."/>
            <person name="Arai W."/>
            <person name="Tsubouchi T."/>
            <person name="Morono Y."/>
            <person name="Uchiyama I."/>
            <person name="Ito T."/>
            <person name="Fujiyama A."/>
            <person name="Inagaki F."/>
            <person name="Takami H."/>
        </authorList>
    </citation>
    <scope>NUCLEOTIDE SEQUENCE</scope>
    <source>
        <strain evidence="2">Expedition CK06-06</strain>
    </source>
</reference>
<gene>
    <name evidence="2" type="ORF">S12H4_12982</name>
</gene>
<proteinExistence type="predicted"/>
<protein>
    <recommendedName>
        <fullName evidence="1">Methyltransferase type 11 domain-containing protein</fullName>
    </recommendedName>
</protein>
<sequence>NMNNINFPVDTFDTIIAIDTLYFVDDLEKTVGQMKAVLKPKGQMGIFFTQMMKPEDSKELLLPEKTKLAQVLKKHNLNFQTWNFTKNEHRIWQKCKELAEELKSEFEAEKNLICMMIESTKPNIC</sequence>
<evidence type="ECO:0000313" key="2">
    <source>
        <dbReference type="EMBL" id="GAI86995.1"/>
    </source>
</evidence>
<name>X1THG5_9ZZZZ</name>
<feature type="domain" description="Methyltransferase type 11" evidence="1">
    <location>
        <begin position="2"/>
        <end position="44"/>
    </location>
</feature>
<organism evidence="2">
    <name type="scientific">marine sediment metagenome</name>
    <dbReference type="NCBI Taxonomy" id="412755"/>
    <lineage>
        <taxon>unclassified sequences</taxon>
        <taxon>metagenomes</taxon>
        <taxon>ecological metagenomes</taxon>
    </lineage>
</organism>
<dbReference type="Gene3D" id="3.40.50.150">
    <property type="entry name" value="Vaccinia Virus protein VP39"/>
    <property type="match status" value="1"/>
</dbReference>
<dbReference type="InterPro" id="IPR029063">
    <property type="entry name" value="SAM-dependent_MTases_sf"/>
</dbReference>
<dbReference type="InterPro" id="IPR013216">
    <property type="entry name" value="Methyltransf_11"/>
</dbReference>
<accession>X1THG5</accession>
<dbReference type="AlphaFoldDB" id="X1THG5"/>
<dbReference type="EMBL" id="BARW01006191">
    <property type="protein sequence ID" value="GAI86995.1"/>
    <property type="molecule type" value="Genomic_DNA"/>
</dbReference>
<comment type="caution">
    <text evidence="2">The sequence shown here is derived from an EMBL/GenBank/DDBJ whole genome shotgun (WGS) entry which is preliminary data.</text>
</comment>
<dbReference type="GO" id="GO:0008757">
    <property type="term" value="F:S-adenosylmethionine-dependent methyltransferase activity"/>
    <property type="evidence" value="ECO:0007669"/>
    <property type="project" value="InterPro"/>
</dbReference>
<dbReference type="SUPFAM" id="SSF53335">
    <property type="entry name" value="S-adenosyl-L-methionine-dependent methyltransferases"/>
    <property type="match status" value="1"/>
</dbReference>
<dbReference type="Pfam" id="PF08241">
    <property type="entry name" value="Methyltransf_11"/>
    <property type="match status" value="1"/>
</dbReference>